<dbReference type="AlphaFoldDB" id="A0A1Z9YUH6"/>
<feature type="region of interest" description="Disordered" evidence="1">
    <location>
        <begin position="305"/>
        <end position="326"/>
    </location>
</feature>
<sequence length="326" mass="34916">MGTATGLAKGVASNVAGAVTGTVEFLKDPIDNTVEAVKSAVDVVSHPVVTAEKAINAVNASAESYETTLDLYRMQQDEGAAEEYKASIAGQLLGGGAAGIAIKKGVDATIDAVQASNAAKIAEVAKQERIVENNFYSEGDSYFAQTQIDLKNKAAEVRSTNTDMFEDGKPVGNIATATIRVEGQNVQEVKSFSRYGDNEANQVDNFVSLSSNNEPILKALDNPNSPVNRMTDTEYKILENFAQTYKDTPNIQGSIDLFTERAPCKSCTNVIEQQFSIKYPNVQVRVYHDNGSYSIYQGGKIISTPMGTPRNPGGFPTAPTFNSGDK</sequence>
<protein>
    <submittedName>
        <fullName evidence="2">Uncharacterized protein</fullName>
    </submittedName>
</protein>
<reference evidence="2 3" key="1">
    <citation type="submission" date="2017-05" db="EMBL/GenBank/DDBJ databases">
        <title>Acinetobacter populi ANC 5415 (= PBJ7), whole genome shotgun sequencing project.</title>
        <authorList>
            <person name="Nemec A."/>
            <person name="Radolfova-Krizova L."/>
        </authorList>
    </citation>
    <scope>NUCLEOTIDE SEQUENCE [LARGE SCALE GENOMIC DNA]</scope>
    <source>
        <strain evidence="2 3">PBJ7</strain>
    </source>
</reference>
<dbReference type="Pfam" id="PF14424">
    <property type="entry name" value="Toxin-deaminase"/>
    <property type="match status" value="1"/>
</dbReference>
<evidence type="ECO:0000256" key="1">
    <source>
        <dbReference type="SAM" id="MobiDB-lite"/>
    </source>
</evidence>
<accession>A0A1Z9YUH6</accession>
<dbReference type="RefSeq" id="WP_087621429.1">
    <property type="nucleotide sequence ID" value="NZ_NEXX01000006.1"/>
</dbReference>
<keyword evidence="3" id="KW-1185">Reference proteome</keyword>
<dbReference type="InterPro" id="IPR032721">
    <property type="entry name" value="Toxin-deaminase"/>
</dbReference>
<organism evidence="2 3">
    <name type="scientific">Acinetobacter populi</name>
    <dbReference type="NCBI Taxonomy" id="1582270"/>
    <lineage>
        <taxon>Bacteria</taxon>
        <taxon>Pseudomonadati</taxon>
        <taxon>Pseudomonadota</taxon>
        <taxon>Gammaproteobacteria</taxon>
        <taxon>Moraxellales</taxon>
        <taxon>Moraxellaceae</taxon>
        <taxon>Acinetobacter</taxon>
    </lineage>
</organism>
<name>A0A1Z9YUH6_9GAMM</name>
<dbReference type="OrthoDB" id="6716126at2"/>
<comment type="caution">
    <text evidence="2">The sequence shown here is derived from an EMBL/GenBank/DDBJ whole genome shotgun (WGS) entry which is preliminary data.</text>
</comment>
<dbReference type="Proteomes" id="UP000196536">
    <property type="component" value="Unassembled WGS sequence"/>
</dbReference>
<dbReference type="EMBL" id="NEXX01000006">
    <property type="protein sequence ID" value="OUY05874.1"/>
    <property type="molecule type" value="Genomic_DNA"/>
</dbReference>
<evidence type="ECO:0000313" key="2">
    <source>
        <dbReference type="EMBL" id="OUY05874.1"/>
    </source>
</evidence>
<gene>
    <name evidence="2" type="ORF">CAP51_14225</name>
</gene>
<evidence type="ECO:0000313" key="3">
    <source>
        <dbReference type="Proteomes" id="UP000196536"/>
    </source>
</evidence>
<proteinExistence type="predicted"/>